<feature type="domain" description="Choline/carnitine acyltransferase" evidence="18">
    <location>
        <begin position="174"/>
        <end position="752"/>
    </location>
</feature>
<dbReference type="EMBL" id="JADBJN010000001">
    <property type="protein sequence ID" value="KAG5684913.1"/>
    <property type="molecule type" value="Genomic_DNA"/>
</dbReference>
<evidence type="ECO:0000256" key="17">
    <source>
        <dbReference type="SAM" id="Phobius"/>
    </source>
</evidence>
<dbReference type="InterPro" id="IPR042231">
    <property type="entry name" value="Cho/carn_acyl_trans_2"/>
</dbReference>
<keyword evidence="8 17" id="KW-0812">Transmembrane</keyword>
<keyword evidence="21" id="KW-1185">Reference proteome</keyword>
<feature type="domain" description="Carnitine O-palmitoyltransferase N-terminal" evidence="19">
    <location>
        <begin position="1"/>
        <end position="47"/>
    </location>
</feature>
<dbReference type="Gene3D" id="3.30.559.10">
    <property type="entry name" value="Chloramphenicol acetyltransferase-like domain"/>
    <property type="match status" value="1"/>
</dbReference>
<dbReference type="OrthoDB" id="240216at2759"/>
<keyword evidence="11" id="KW-0443">Lipid metabolism</keyword>
<dbReference type="FunFam" id="3.30.559.70:FF:000001">
    <property type="entry name" value="Carnitine O-palmitoyltransferase 1, liver isoform"/>
    <property type="match status" value="1"/>
</dbReference>
<evidence type="ECO:0000256" key="4">
    <source>
        <dbReference type="ARBA" id="ARBA00005232"/>
    </source>
</evidence>
<dbReference type="InterPro" id="IPR032476">
    <property type="entry name" value="CPT_N"/>
</dbReference>
<evidence type="ECO:0000256" key="15">
    <source>
        <dbReference type="ARBA" id="ARBA00048480"/>
    </source>
</evidence>
<dbReference type="PANTHER" id="PTHR22589">
    <property type="entry name" value="CARNITINE O-ACYLTRANSFERASE"/>
    <property type="match status" value="1"/>
</dbReference>
<dbReference type="Gene3D" id="3.30.559.70">
    <property type="entry name" value="Choline/Carnitine o-acyltransferase, domain 2"/>
    <property type="match status" value="1"/>
</dbReference>
<feature type="transmembrane region" description="Helical" evidence="17">
    <location>
        <begin position="55"/>
        <end position="76"/>
    </location>
</feature>
<evidence type="ECO:0000259" key="18">
    <source>
        <dbReference type="Pfam" id="PF00755"/>
    </source>
</evidence>
<name>A0A9J6CRS9_POLVA</name>
<keyword evidence="13 17" id="KW-0472">Membrane</keyword>
<feature type="transmembrane region" description="Helical" evidence="17">
    <location>
        <begin position="96"/>
        <end position="122"/>
    </location>
</feature>
<dbReference type="InterPro" id="IPR000542">
    <property type="entry name" value="Carn_acyl_trans"/>
</dbReference>
<gene>
    <name evidence="20" type="ORF">PVAND_014123</name>
</gene>
<comment type="pathway">
    <text evidence="3">Lipid metabolism; fatty acid beta-oxidation.</text>
</comment>
<evidence type="ECO:0000256" key="5">
    <source>
        <dbReference type="ARBA" id="ARBA00013243"/>
    </source>
</evidence>
<dbReference type="GO" id="GO:0009437">
    <property type="term" value="P:carnitine metabolic process"/>
    <property type="evidence" value="ECO:0007669"/>
    <property type="project" value="TreeGrafter"/>
</dbReference>
<protein>
    <recommendedName>
        <fullName evidence="5">carnitine O-palmitoyltransferase</fullName>
        <ecNumber evidence="5">2.3.1.21</ecNumber>
    </recommendedName>
</protein>
<sequence>MAEAHQAVAFSFAITHEGFNVNYDREVLHLVWESGVRSWKKRVARIKAGIKNGAYPAHLESLYVIMILVTLLHFSNKTVPYDLVNTFMNVMPSNGSFWHFLSCVLVSLFYWILICLIMRYSLKGLLVYKGWMYEARGSGSKPSLKTKIWFVLVKVFKKWNSPGLYSFQSSLPRLPLPSVNDTMTRWLRSVRPLVDDATYEKFVREAAEFEKGIGKKLQRYLILKSWWSTNYVSDWWEEYVYLRGRSPLCVNSNFYGVDAIFTHPSKIQAARAGSVVNLLLQFRRSIDRQELEPIMVQGLIPLCSWQYERTFNTARIPGIETDKIVHYKDSNHIVVIHKGCYYKMLIYHKGRLLKPCELQYQFEQILQSKATPARGEDFLASLTAWDRPKWAQAREKYFSRGVNKTSLYLIESAAFVVSLDDEPFEFDMARPEKLDEFGRKLLHGKGCDRWFDKSFTLCVASNGRIGFNAEHTWADAPVLGHVWECALADDHEGYDENGNTLGKIEVLPPVPTRLSWDFNDESLVKTIDMAYDDAQRIINDVDLRILVHDAYGKGFMKTCRCSPDAFIQMALQLAYYRDYGKFSLTYEASMTRLFREGRTETVRPCTIESAAWVKAMENKDVTATERVKLLYDACKRHQQGYQDAMCGRGVDRHLFCLYVVSKYLEVDSPFLKEILSEPWRLSTSQTPHGQTPKMDPKKNPHFISAGGGFGPVSVDGYGVSYIIAGEDLIFFHISSLKSCNVTDSERFAQQICKALTDIKLLFEQYNLEQKKILQNGTSH</sequence>
<keyword evidence="10 17" id="KW-1133">Transmembrane helix</keyword>
<evidence type="ECO:0000256" key="13">
    <source>
        <dbReference type="ARBA" id="ARBA00023136"/>
    </source>
</evidence>
<dbReference type="GO" id="GO:0004095">
    <property type="term" value="F:carnitine O-palmitoyltransferase activity"/>
    <property type="evidence" value="ECO:0007669"/>
    <property type="project" value="UniProtKB-EC"/>
</dbReference>
<evidence type="ECO:0000256" key="14">
    <source>
        <dbReference type="ARBA" id="ARBA00023315"/>
    </source>
</evidence>
<evidence type="ECO:0000256" key="16">
    <source>
        <dbReference type="PIRSR" id="PIRSR600542-1"/>
    </source>
</evidence>
<accession>A0A9J6CRS9</accession>
<proteinExistence type="inferred from homology"/>
<feature type="active site" description="Proton acceptor" evidence="16">
    <location>
        <position position="471"/>
    </location>
</feature>
<dbReference type="PANTHER" id="PTHR22589:SF31">
    <property type="entry name" value="CARNITINE O-PALMITOYLTRANSFERASE"/>
    <property type="match status" value="1"/>
</dbReference>
<keyword evidence="9" id="KW-0276">Fatty acid metabolism</keyword>
<comment type="subcellular location">
    <subcellularLocation>
        <location evidence="1">Membrane</location>
        <topology evidence="1">Multi-pass membrane protein</topology>
    </subcellularLocation>
    <subcellularLocation>
        <location evidence="2">Mitochondrion membrane</location>
    </subcellularLocation>
</comment>
<evidence type="ECO:0000256" key="6">
    <source>
        <dbReference type="ARBA" id="ARBA00022448"/>
    </source>
</evidence>
<evidence type="ECO:0000256" key="9">
    <source>
        <dbReference type="ARBA" id="ARBA00022832"/>
    </source>
</evidence>
<dbReference type="AlphaFoldDB" id="A0A9J6CRS9"/>
<dbReference type="InterPro" id="IPR023213">
    <property type="entry name" value="CAT-like_dom_sf"/>
</dbReference>
<dbReference type="EC" id="2.3.1.21" evidence="5"/>
<dbReference type="Pfam" id="PF00755">
    <property type="entry name" value="Carn_acyltransf"/>
    <property type="match status" value="1"/>
</dbReference>
<dbReference type="Gene3D" id="6.10.250.1760">
    <property type="match status" value="1"/>
</dbReference>
<evidence type="ECO:0000256" key="7">
    <source>
        <dbReference type="ARBA" id="ARBA00022679"/>
    </source>
</evidence>
<evidence type="ECO:0000256" key="10">
    <source>
        <dbReference type="ARBA" id="ARBA00022989"/>
    </source>
</evidence>
<evidence type="ECO:0000313" key="20">
    <source>
        <dbReference type="EMBL" id="KAG5684913.1"/>
    </source>
</evidence>
<keyword evidence="14" id="KW-0012">Acyltransferase</keyword>
<comment type="catalytic activity">
    <reaction evidence="15">
        <text>(R)-carnitine + hexadecanoyl-CoA = O-hexadecanoyl-(R)-carnitine + CoA</text>
        <dbReference type="Rhea" id="RHEA:12661"/>
        <dbReference type="ChEBI" id="CHEBI:16347"/>
        <dbReference type="ChEBI" id="CHEBI:17490"/>
        <dbReference type="ChEBI" id="CHEBI:57287"/>
        <dbReference type="ChEBI" id="CHEBI:57379"/>
        <dbReference type="EC" id="2.3.1.21"/>
    </reaction>
    <physiologicalReaction direction="left-to-right" evidence="15">
        <dbReference type="Rhea" id="RHEA:12662"/>
    </physiologicalReaction>
</comment>
<dbReference type="GO" id="GO:0031966">
    <property type="term" value="C:mitochondrial membrane"/>
    <property type="evidence" value="ECO:0007669"/>
    <property type="project" value="UniProtKB-SubCell"/>
</dbReference>
<evidence type="ECO:0000313" key="21">
    <source>
        <dbReference type="Proteomes" id="UP001107558"/>
    </source>
</evidence>
<evidence type="ECO:0000256" key="2">
    <source>
        <dbReference type="ARBA" id="ARBA00004325"/>
    </source>
</evidence>
<reference evidence="20" key="1">
    <citation type="submission" date="2021-03" db="EMBL/GenBank/DDBJ databases">
        <title>Chromosome level genome of the anhydrobiotic midge Polypedilum vanderplanki.</title>
        <authorList>
            <person name="Yoshida Y."/>
            <person name="Kikawada T."/>
            <person name="Gusev O."/>
        </authorList>
    </citation>
    <scope>NUCLEOTIDE SEQUENCE</scope>
    <source>
        <strain evidence="20">NIAS01</strain>
        <tissue evidence="20">Whole body or cell culture</tissue>
    </source>
</reference>
<evidence type="ECO:0000259" key="19">
    <source>
        <dbReference type="Pfam" id="PF16484"/>
    </source>
</evidence>
<keyword evidence="6" id="KW-0813">Transport</keyword>
<evidence type="ECO:0000256" key="12">
    <source>
        <dbReference type="ARBA" id="ARBA00023128"/>
    </source>
</evidence>
<dbReference type="Proteomes" id="UP001107558">
    <property type="component" value="Chromosome 1"/>
</dbReference>
<dbReference type="InterPro" id="IPR039551">
    <property type="entry name" value="Cho/carn_acyl_trans"/>
</dbReference>
<dbReference type="GO" id="GO:0006631">
    <property type="term" value="P:fatty acid metabolic process"/>
    <property type="evidence" value="ECO:0007669"/>
    <property type="project" value="UniProtKB-KW"/>
</dbReference>
<dbReference type="FunFam" id="3.30.559.10:FF:000042">
    <property type="entry name" value="Carnitine Palmitoyl Transferase"/>
    <property type="match status" value="1"/>
</dbReference>
<evidence type="ECO:0000256" key="8">
    <source>
        <dbReference type="ARBA" id="ARBA00022692"/>
    </source>
</evidence>
<evidence type="ECO:0000256" key="11">
    <source>
        <dbReference type="ARBA" id="ARBA00023098"/>
    </source>
</evidence>
<comment type="similarity">
    <text evidence="4">Belongs to the carnitine/choline acetyltransferase family.</text>
</comment>
<dbReference type="SUPFAM" id="SSF52777">
    <property type="entry name" value="CoA-dependent acyltransferases"/>
    <property type="match status" value="2"/>
</dbReference>
<dbReference type="Pfam" id="PF16484">
    <property type="entry name" value="CPT_N"/>
    <property type="match status" value="1"/>
</dbReference>
<keyword evidence="12" id="KW-0496">Mitochondrion</keyword>
<evidence type="ECO:0000256" key="3">
    <source>
        <dbReference type="ARBA" id="ARBA00005005"/>
    </source>
</evidence>
<keyword evidence="7" id="KW-0808">Transferase</keyword>
<evidence type="ECO:0000256" key="1">
    <source>
        <dbReference type="ARBA" id="ARBA00004141"/>
    </source>
</evidence>
<comment type="caution">
    <text evidence="20">The sequence shown here is derived from an EMBL/GenBank/DDBJ whole genome shotgun (WGS) entry which is preliminary data.</text>
</comment>
<organism evidence="20 21">
    <name type="scientific">Polypedilum vanderplanki</name>
    <name type="common">Sleeping chironomid midge</name>
    <dbReference type="NCBI Taxonomy" id="319348"/>
    <lineage>
        <taxon>Eukaryota</taxon>
        <taxon>Metazoa</taxon>
        <taxon>Ecdysozoa</taxon>
        <taxon>Arthropoda</taxon>
        <taxon>Hexapoda</taxon>
        <taxon>Insecta</taxon>
        <taxon>Pterygota</taxon>
        <taxon>Neoptera</taxon>
        <taxon>Endopterygota</taxon>
        <taxon>Diptera</taxon>
        <taxon>Nematocera</taxon>
        <taxon>Chironomoidea</taxon>
        <taxon>Chironomidae</taxon>
        <taxon>Chironominae</taxon>
        <taxon>Polypedilum</taxon>
        <taxon>Polypedilum</taxon>
    </lineage>
</organism>